<evidence type="ECO:0000256" key="1">
    <source>
        <dbReference type="SAM" id="Phobius"/>
    </source>
</evidence>
<reference evidence="2" key="1">
    <citation type="journal article" date="2020" name="Nature">
        <title>Giant virus diversity and host interactions through global metagenomics.</title>
        <authorList>
            <person name="Schulz F."/>
            <person name="Roux S."/>
            <person name="Paez-Espino D."/>
            <person name="Jungbluth S."/>
            <person name="Walsh D.A."/>
            <person name="Denef V.J."/>
            <person name="McMahon K.D."/>
            <person name="Konstantinidis K.T."/>
            <person name="Eloe-Fadrosh E.A."/>
            <person name="Kyrpides N.C."/>
            <person name="Woyke T."/>
        </authorList>
    </citation>
    <scope>NUCLEOTIDE SEQUENCE</scope>
    <source>
        <strain evidence="2">GVMAG-M-3300021962-46</strain>
    </source>
</reference>
<dbReference type="AlphaFoldDB" id="A0A6C0CSI5"/>
<dbReference type="EMBL" id="MN739480">
    <property type="protein sequence ID" value="QHT07177.1"/>
    <property type="molecule type" value="Genomic_DNA"/>
</dbReference>
<feature type="transmembrane region" description="Helical" evidence="1">
    <location>
        <begin position="12"/>
        <end position="39"/>
    </location>
</feature>
<name>A0A6C0CSI5_9ZZZZ</name>
<evidence type="ECO:0000313" key="2">
    <source>
        <dbReference type="EMBL" id="QHT07177.1"/>
    </source>
</evidence>
<sequence>MAKASRPALGDIAYTSFGVGLGFMASIIVYTFVGMLLFVPGFILLKKEQKKQNPSDLVKIFAYVLMGMGMIIGLGLGAGVFFSELGGEF</sequence>
<keyword evidence="1" id="KW-0812">Transmembrane</keyword>
<keyword evidence="1" id="KW-0472">Membrane</keyword>
<accession>A0A6C0CSI5</accession>
<protein>
    <submittedName>
        <fullName evidence="2">Uncharacterized protein</fullName>
    </submittedName>
</protein>
<feature type="transmembrane region" description="Helical" evidence="1">
    <location>
        <begin position="60"/>
        <end position="82"/>
    </location>
</feature>
<keyword evidence="1" id="KW-1133">Transmembrane helix</keyword>
<proteinExistence type="predicted"/>
<organism evidence="2">
    <name type="scientific">viral metagenome</name>
    <dbReference type="NCBI Taxonomy" id="1070528"/>
    <lineage>
        <taxon>unclassified sequences</taxon>
        <taxon>metagenomes</taxon>
        <taxon>organismal metagenomes</taxon>
    </lineage>
</organism>